<dbReference type="AlphaFoldDB" id="A0A2A9MPZ4"/>
<feature type="compositionally biased region" description="Basic and acidic residues" evidence="1">
    <location>
        <begin position="289"/>
        <end position="312"/>
    </location>
</feature>
<feature type="compositionally biased region" description="Low complexity" evidence="1">
    <location>
        <begin position="256"/>
        <end position="270"/>
    </location>
</feature>
<feature type="region of interest" description="Disordered" evidence="1">
    <location>
        <begin position="377"/>
        <end position="411"/>
    </location>
</feature>
<dbReference type="RefSeq" id="XP_029222495.1">
    <property type="nucleotide sequence ID" value="XM_029359582.1"/>
</dbReference>
<feature type="region of interest" description="Disordered" evidence="1">
    <location>
        <begin position="469"/>
        <end position="516"/>
    </location>
</feature>
<feature type="compositionally biased region" description="Low complexity" evidence="1">
    <location>
        <begin position="379"/>
        <end position="405"/>
    </location>
</feature>
<dbReference type="KEGG" id="bbes:BESB_008280"/>
<evidence type="ECO:0000313" key="3">
    <source>
        <dbReference type="Proteomes" id="UP000224006"/>
    </source>
</evidence>
<sequence>MRGGRRCPVASRLGAFEEQVQALLPNDVGSCRPSCFLSSATNLSPICLFEKHSHVHSVLRFRASSVPSYSCDSTATISLPPASSAPATSPRASSVPLCASVSPCPPSAASSPHPPLCSRLYGTASPTHRSKRAVFPDIARSLMASSSDSTSSATPPLESAPPVSSSEPEALQAPPFVLRFLPSTVGRDRLRRQSERISTRAALVRRASRLSHANLALALHQLSLDASASAQAAAVSAVLRARATETQARPMRPNCSSSVSPSPAQSSRNSAESNPERPGHTSNAPPGGRGDERSPARADAACKNKQRQDKATQADAALEVVRVWGELKDLNREEETTLWVALLDRLEEIEGSVTPTEHVVILDALCRLPPHLLSTPANSADASSPLHDASSSASSPAPFASSTASPAPPFGDRVRSAAYRAMQQLERHVTGLPATALAVILRAAAVLDVRHLPLLNRIGLALGGPHCAATPTEEAQRSGNGRRDGGVRESGNGDTASGGTAEEDTTDARNPSSANRQLGGRGICAVVYAHLALRPAFPLDAGTFLQQFLSSRICMSLSPTHAAALATYGRLLLEESLLSTHPLREQPIAACSSSASPSSLAPLGSIRFSAATGDSPDRATSDREASQDRNLLLLCCSLEPLVRRLLQIQCHRSPASHDSSRSPAVSASGLMGLATLSRAASPLFSSLLSLQPEALSRPYYSRLDLMRGEASEDRKREPTDSSVRTSNPYGSPFCASLFSPQEEAAAAAFCCVYLAALRRLRLLPKNCRGVSSPFEGVTGAVQNETLSALREEVARREGSVTPGSVGRQRGYPSGETKPARRELSESRREQEACGRRGWVAQVEKESERDARDENGWPWAPGGECSVAFHRGFAEALPTLLGWITGAEAAALFSGLQRLGALDAWTAEALVDVMERELGRASPTTQRHASPWGERRPGLPFFWNEERLGRPVLLHDALQVLEVARDRGTRPSAALLMFGFPPSEDLCRRTELLHTLGGKASELRGLLVSCATGAGNLAQESASLSATQRTRLTEVLKALGVPHELAKGPAHGAVEQR</sequence>
<gene>
    <name evidence="2" type="ORF">BESB_008280</name>
</gene>
<name>A0A2A9MPZ4_BESBE</name>
<dbReference type="OrthoDB" id="333857at2759"/>
<keyword evidence="3" id="KW-1185">Reference proteome</keyword>
<dbReference type="EMBL" id="NWUJ01000001">
    <property type="protein sequence ID" value="PFH38486.1"/>
    <property type="molecule type" value="Genomic_DNA"/>
</dbReference>
<evidence type="ECO:0000256" key="1">
    <source>
        <dbReference type="SAM" id="MobiDB-lite"/>
    </source>
</evidence>
<proteinExistence type="predicted"/>
<feature type="region of interest" description="Disordered" evidence="1">
    <location>
        <begin position="245"/>
        <end position="313"/>
    </location>
</feature>
<accession>A0A2A9MPZ4</accession>
<evidence type="ECO:0000313" key="2">
    <source>
        <dbReference type="EMBL" id="PFH38486.1"/>
    </source>
</evidence>
<dbReference type="VEuPathDB" id="ToxoDB:BESB_008280"/>
<dbReference type="Proteomes" id="UP000224006">
    <property type="component" value="Chromosome I"/>
</dbReference>
<reference evidence="2 3" key="1">
    <citation type="submission" date="2017-09" db="EMBL/GenBank/DDBJ databases">
        <title>Genome sequencing of Besnoitia besnoiti strain Bb-Ger1.</title>
        <authorList>
            <person name="Schares G."/>
            <person name="Venepally P."/>
            <person name="Lorenzi H.A."/>
        </authorList>
    </citation>
    <scope>NUCLEOTIDE SEQUENCE [LARGE SCALE GENOMIC DNA]</scope>
    <source>
        <strain evidence="2 3">Bb-Ger1</strain>
    </source>
</reference>
<feature type="region of interest" description="Disordered" evidence="1">
    <location>
        <begin position="794"/>
        <end position="856"/>
    </location>
</feature>
<dbReference type="GeneID" id="40305890"/>
<feature type="region of interest" description="Disordered" evidence="1">
    <location>
        <begin position="145"/>
        <end position="171"/>
    </location>
</feature>
<comment type="caution">
    <text evidence="2">The sequence shown here is derived from an EMBL/GenBank/DDBJ whole genome shotgun (WGS) entry which is preliminary data.</text>
</comment>
<feature type="compositionally biased region" description="Basic and acidic residues" evidence="1">
    <location>
        <begin position="817"/>
        <end position="834"/>
    </location>
</feature>
<feature type="compositionally biased region" description="Basic and acidic residues" evidence="1">
    <location>
        <begin position="842"/>
        <end position="854"/>
    </location>
</feature>
<organism evidence="2 3">
    <name type="scientific">Besnoitia besnoiti</name>
    <name type="common">Apicomplexan protozoan</name>
    <dbReference type="NCBI Taxonomy" id="94643"/>
    <lineage>
        <taxon>Eukaryota</taxon>
        <taxon>Sar</taxon>
        <taxon>Alveolata</taxon>
        <taxon>Apicomplexa</taxon>
        <taxon>Conoidasida</taxon>
        <taxon>Coccidia</taxon>
        <taxon>Eucoccidiorida</taxon>
        <taxon>Eimeriorina</taxon>
        <taxon>Sarcocystidae</taxon>
        <taxon>Besnoitia</taxon>
    </lineage>
</organism>
<protein>
    <submittedName>
        <fullName evidence="2">Uncharacterized protein</fullName>
    </submittedName>
</protein>